<sequence length="221" mass="23823">MDLKPDTIYETGLRTFGRISADISHEIKNALAIINENAGLMEDLSALADQGMPVEPQRFRGLAANILKQIGRADDIVKKMNRFAHSTDEAVRQVDLGDTAAFVAALSGRLAAMHRVSLDPVPPDAPVLLTAHLFFLETLLHRCLSFAIRTTEPEKTVRIVTCPTEIGGQVRLCGIGGLPHDAVFPGATEKALAEMLKSRLVTDAAAGEIRLDIPGDVTSSF</sequence>
<dbReference type="SUPFAM" id="SSF47384">
    <property type="entry name" value="Homodimeric domain of signal transducing histidine kinase"/>
    <property type="match status" value="1"/>
</dbReference>
<evidence type="ECO:0000256" key="1">
    <source>
        <dbReference type="ARBA" id="ARBA00000085"/>
    </source>
</evidence>
<reference evidence="5" key="2">
    <citation type="submission" date="2019-01" db="EMBL/GenBank/DDBJ databases">
        <title>Genome sequence of Desulfonema ishimotonii strain Tokyo 01.</title>
        <authorList>
            <person name="Fukui M."/>
        </authorList>
    </citation>
    <scope>NUCLEOTIDE SEQUENCE [LARGE SCALE GENOMIC DNA]</scope>
    <source>
        <strain evidence="5">Tokyo 01</strain>
    </source>
</reference>
<keyword evidence="4" id="KW-0808">Transferase</keyword>
<dbReference type="EC" id="2.7.13.3" evidence="2"/>
<dbReference type="SMART" id="SM00388">
    <property type="entry name" value="HisKA"/>
    <property type="match status" value="1"/>
</dbReference>
<name>A0A401FWA3_9BACT</name>
<dbReference type="Proteomes" id="UP000288096">
    <property type="component" value="Unassembled WGS sequence"/>
</dbReference>
<dbReference type="Gene3D" id="1.10.287.130">
    <property type="match status" value="1"/>
</dbReference>
<accession>A0A401FWA3</accession>
<gene>
    <name evidence="4" type="ORF">DENIS_2201</name>
</gene>
<dbReference type="EMBL" id="BEXT01000001">
    <property type="protein sequence ID" value="GBC61241.1"/>
    <property type="molecule type" value="Genomic_DNA"/>
</dbReference>
<evidence type="ECO:0000313" key="4">
    <source>
        <dbReference type="EMBL" id="GBC61241.1"/>
    </source>
</evidence>
<dbReference type="InterPro" id="IPR036097">
    <property type="entry name" value="HisK_dim/P_sf"/>
</dbReference>
<proteinExistence type="predicted"/>
<protein>
    <recommendedName>
        <fullName evidence="2">histidine kinase</fullName>
        <ecNumber evidence="2">2.7.13.3</ecNumber>
    </recommendedName>
</protein>
<keyword evidence="4" id="KW-0418">Kinase</keyword>
<dbReference type="InterPro" id="IPR003661">
    <property type="entry name" value="HisK_dim/P_dom"/>
</dbReference>
<evidence type="ECO:0000259" key="3">
    <source>
        <dbReference type="SMART" id="SM00388"/>
    </source>
</evidence>
<comment type="caution">
    <text evidence="4">The sequence shown here is derived from an EMBL/GenBank/DDBJ whole genome shotgun (WGS) entry which is preliminary data.</text>
</comment>
<evidence type="ECO:0000313" key="5">
    <source>
        <dbReference type="Proteomes" id="UP000288096"/>
    </source>
</evidence>
<feature type="domain" description="Signal transduction histidine kinase dimerisation/phosphoacceptor" evidence="3">
    <location>
        <begin position="15"/>
        <end position="89"/>
    </location>
</feature>
<dbReference type="OrthoDB" id="5417790at2"/>
<dbReference type="CDD" id="cd00082">
    <property type="entry name" value="HisKA"/>
    <property type="match status" value="1"/>
</dbReference>
<dbReference type="AlphaFoldDB" id="A0A401FWA3"/>
<reference evidence="5" key="1">
    <citation type="submission" date="2017-11" db="EMBL/GenBank/DDBJ databases">
        <authorList>
            <person name="Watanabe M."/>
            <person name="Kojima H."/>
        </authorList>
    </citation>
    <scope>NUCLEOTIDE SEQUENCE [LARGE SCALE GENOMIC DNA]</scope>
    <source>
        <strain evidence="5">Tokyo 01</strain>
    </source>
</reference>
<dbReference type="RefSeq" id="WP_124328551.1">
    <property type="nucleotide sequence ID" value="NZ_BEXT01000001.1"/>
</dbReference>
<dbReference type="GO" id="GO:0000155">
    <property type="term" value="F:phosphorelay sensor kinase activity"/>
    <property type="evidence" value="ECO:0007669"/>
    <property type="project" value="InterPro"/>
</dbReference>
<organism evidence="4 5">
    <name type="scientific">Desulfonema ishimotonii</name>
    <dbReference type="NCBI Taxonomy" id="45657"/>
    <lineage>
        <taxon>Bacteria</taxon>
        <taxon>Pseudomonadati</taxon>
        <taxon>Thermodesulfobacteriota</taxon>
        <taxon>Desulfobacteria</taxon>
        <taxon>Desulfobacterales</taxon>
        <taxon>Desulfococcaceae</taxon>
        <taxon>Desulfonema</taxon>
    </lineage>
</organism>
<keyword evidence="5" id="KW-1185">Reference proteome</keyword>
<comment type="catalytic activity">
    <reaction evidence="1">
        <text>ATP + protein L-histidine = ADP + protein N-phospho-L-histidine.</text>
        <dbReference type="EC" id="2.7.13.3"/>
    </reaction>
</comment>
<evidence type="ECO:0000256" key="2">
    <source>
        <dbReference type="ARBA" id="ARBA00012438"/>
    </source>
</evidence>